<dbReference type="KEGG" id="ccz:CCALI_01403"/>
<protein>
    <submittedName>
        <fullName evidence="2">Mu-like prophage major head subunit gpT</fullName>
    </submittedName>
</protein>
<dbReference type="EMBL" id="HF951689">
    <property type="protein sequence ID" value="CCW35220.1"/>
    <property type="molecule type" value="Genomic_DNA"/>
</dbReference>
<proteinExistence type="predicted"/>
<accession>S0EUA5</accession>
<organism evidence="2 3">
    <name type="scientific">Chthonomonas calidirosea (strain DSM 23976 / ICMP 18418 / T49)</name>
    <dbReference type="NCBI Taxonomy" id="1303518"/>
    <lineage>
        <taxon>Bacteria</taxon>
        <taxon>Bacillati</taxon>
        <taxon>Armatimonadota</taxon>
        <taxon>Chthonomonadia</taxon>
        <taxon>Chthonomonadales</taxon>
        <taxon>Chthonomonadaceae</taxon>
        <taxon>Chthonomonas</taxon>
    </lineage>
</organism>
<gene>
    <name evidence="2" type="ORF">CCALI_01403</name>
</gene>
<dbReference type="HOGENOM" id="CLU_784834_0_0_0"/>
<feature type="domain" description="Bacteriophage Mu GpT" evidence="1">
    <location>
        <begin position="157"/>
        <end position="239"/>
    </location>
</feature>
<feature type="domain" description="Bacteriophage Mu GpT" evidence="1">
    <location>
        <begin position="242"/>
        <end position="307"/>
    </location>
</feature>
<dbReference type="OrthoDB" id="9804833at2"/>
<dbReference type="InterPro" id="IPR018774">
    <property type="entry name" value="Phage_Mu_GpT"/>
</dbReference>
<dbReference type="InParanoid" id="S0EUA5"/>
<evidence type="ECO:0000313" key="2">
    <source>
        <dbReference type="EMBL" id="CCW35220.1"/>
    </source>
</evidence>
<dbReference type="Proteomes" id="UP000014227">
    <property type="component" value="Chromosome I"/>
</dbReference>
<dbReference type="eggNOG" id="COG4397">
    <property type="taxonomic scope" value="Bacteria"/>
</dbReference>
<dbReference type="PATRIC" id="fig|1303518.3.peg.1434"/>
<keyword evidence="3" id="KW-1185">Reference proteome</keyword>
<dbReference type="RefSeq" id="WP_016482759.1">
    <property type="nucleotide sequence ID" value="NC_021487.1"/>
</dbReference>
<name>S0EUA5_CHTCT</name>
<sequence length="309" mass="34955">MAIVTSDLLLLTQAGIKTEFNNAYLEANEKADWRQIATELPTTLPIQRYAWLGRGAVMQPFADEIKEQALREDTYQLADILYKGALVIDRRMIEDDQYGLIMLRVRELAQEPVRHWNQLAFQGLVAGFSQLCYDGQYFFNANHQEGSSPIQSNITTAPLSDASLEAAATAMMSFVDDKGIPMHVVPDTLVVGPLLARRAWNLVAQDIVYQPGEVGTAGVPSTPYRNYFNGRYKLVINPYISGYQWFLLDCSREVKPIVIQNRSDVPITLETDMDMPEARIRERYHFTVRGRYVQGYGLWQLAYGSNATA</sequence>
<evidence type="ECO:0000259" key="1">
    <source>
        <dbReference type="Pfam" id="PF10124"/>
    </source>
</evidence>
<feature type="domain" description="Bacteriophage Mu GpT" evidence="1">
    <location>
        <begin position="13"/>
        <end position="155"/>
    </location>
</feature>
<dbReference type="STRING" id="454171.CP488_02693"/>
<dbReference type="AlphaFoldDB" id="S0EUA5"/>
<evidence type="ECO:0000313" key="3">
    <source>
        <dbReference type="Proteomes" id="UP000014227"/>
    </source>
</evidence>
<reference evidence="3" key="1">
    <citation type="submission" date="2013-03" db="EMBL/GenBank/DDBJ databases">
        <title>Genome sequence of Chthonomonas calidirosea, the first sequenced genome from the Armatimonadetes phylum (formally candidate division OP10).</title>
        <authorList>
            <person name="Lee K.C.Y."/>
            <person name="Morgan X.C."/>
            <person name="Dunfield P.F."/>
            <person name="Tamas I."/>
            <person name="Houghton K.M."/>
            <person name="Vyssotski M."/>
            <person name="Ryan J.L.J."/>
            <person name="Lagutin K."/>
            <person name="McDonald I.R."/>
            <person name="Stott M.B."/>
        </authorList>
    </citation>
    <scope>NUCLEOTIDE SEQUENCE [LARGE SCALE GENOMIC DNA]</scope>
    <source>
        <strain evidence="3">DSM 23976 / ICMP 18418 / T49</strain>
    </source>
</reference>
<dbReference type="Pfam" id="PF10124">
    <property type="entry name" value="Mu-like_gpT"/>
    <property type="match status" value="3"/>
</dbReference>